<evidence type="ECO:0000256" key="13">
    <source>
        <dbReference type="HAMAP-Rule" id="MF_00197"/>
    </source>
</evidence>
<keyword evidence="13" id="KW-0413">Isomerase</keyword>
<feature type="binding site" evidence="13">
    <location>
        <begin position="1158"/>
        <end position="1159"/>
    </location>
    <ligand>
        <name>substrate</name>
    </ligand>
</feature>
<comment type="caution">
    <text evidence="13">Lacks conserved residue(s) required for the propagation of feature annotation.</text>
</comment>
<dbReference type="Gene3D" id="3.30.470.20">
    <property type="entry name" value="ATP-grasp fold, B domain"/>
    <property type="match status" value="2"/>
</dbReference>
<feature type="binding site" evidence="14">
    <location>
        <position position="838"/>
    </location>
    <ligand>
        <name>Mg(2+)</name>
        <dbReference type="ChEBI" id="CHEBI:18420"/>
        <label>4</label>
    </ligand>
</feature>
<gene>
    <name evidence="14 17" type="primary">carB</name>
    <name evidence="13" type="synonym">dapF</name>
    <name evidence="17" type="ORF">FYJ74_02575</name>
</gene>
<dbReference type="SMART" id="SM00851">
    <property type="entry name" value="MGS"/>
    <property type="match status" value="1"/>
</dbReference>
<feature type="binding site" evidence="14">
    <location>
        <position position="298"/>
    </location>
    <ligand>
        <name>Mg(2+)</name>
        <dbReference type="ChEBI" id="CHEBI:18420"/>
        <label>2</label>
    </ligand>
</feature>
<dbReference type="InterPro" id="IPR016185">
    <property type="entry name" value="PreATP-grasp_dom_sf"/>
</dbReference>
<dbReference type="PANTHER" id="PTHR11405:SF53">
    <property type="entry name" value="CARBAMOYL-PHOSPHATE SYNTHASE [AMMONIA], MITOCHONDRIAL"/>
    <property type="match status" value="1"/>
</dbReference>
<dbReference type="InterPro" id="IPR001653">
    <property type="entry name" value="DAP_epimerase_DapF"/>
</dbReference>
<evidence type="ECO:0000313" key="18">
    <source>
        <dbReference type="Proteomes" id="UP000473699"/>
    </source>
</evidence>
<feature type="region of interest" description="Allosteric domain" evidence="14">
    <location>
        <begin position="942"/>
        <end position="1364"/>
    </location>
</feature>
<dbReference type="GO" id="GO:0004088">
    <property type="term" value="F:carbamoyl-phosphate synthase (glutamine-hydrolyzing) activity"/>
    <property type="evidence" value="ECO:0007669"/>
    <property type="project" value="UniProtKB-UniRule"/>
</dbReference>
<feature type="binding site" evidence="14">
    <location>
        <position position="826"/>
    </location>
    <ligand>
        <name>Mg(2+)</name>
        <dbReference type="ChEBI" id="CHEBI:18420"/>
        <label>3</label>
    </ligand>
</feature>
<feature type="binding site" evidence="14">
    <location>
        <position position="758"/>
    </location>
    <ligand>
        <name>ATP</name>
        <dbReference type="ChEBI" id="CHEBI:30616"/>
        <label>2</label>
    </ligand>
</feature>
<dbReference type="InterPro" id="IPR011607">
    <property type="entry name" value="MGS-like_dom"/>
</dbReference>
<comment type="similarity">
    <text evidence="2 14">Belongs to the CarB family.</text>
</comment>
<dbReference type="InterPro" id="IPR005479">
    <property type="entry name" value="CPAse_ATP-bd"/>
</dbReference>
<dbReference type="GO" id="GO:0044205">
    <property type="term" value="P:'de novo' UMP biosynthetic process"/>
    <property type="evidence" value="ECO:0007669"/>
    <property type="project" value="UniProtKB-UniRule"/>
</dbReference>
<keyword evidence="3 14" id="KW-0055">Arginine biosynthesis</keyword>
<feature type="binding site" evidence="14">
    <location>
        <position position="300"/>
    </location>
    <ligand>
        <name>Mg(2+)</name>
        <dbReference type="ChEBI" id="CHEBI:18420"/>
        <label>2</label>
    </ligand>
</feature>
<reference evidence="17 18" key="1">
    <citation type="submission" date="2019-08" db="EMBL/GenBank/DDBJ databases">
        <title>In-depth cultivation of the pig gut microbiome towards novel bacterial diversity and tailored functional studies.</title>
        <authorList>
            <person name="Wylensek D."/>
            <person name="Hitch T.C.A."/>
            <person name="Clavel T."/>
        </authorList>
    </citation>
    <scope>NUCLEOTIDE SEQUENCE [LARGE SCALE GENOMIC DNA]</scope>
    <source>
        <strain evidence="17 18">SM-530-WT-4B</strain>
    </source>
</reference>
<feature type="binding site" evidence="13">
    <location>
        <position position="1281"/>
    </location>
    <ligand>
        <name>substrate</name>
    </ligand>
</feature>
<feature type="domain" description="ATP-grasp" evidence="15">
    <location>
        <begin position="133"/>
        <end position="327"/>
    </location>
</feature>
<evidence type="ECO:0000256" key="12">
    <source>
        <dbReference type="ARBA" id="ARBA00048816"/>
    </source>
</evidence>
<dbReference type="Pfam" id="PF02787">
    <property type="entry name" value="CPSase_L_D3"/>
    <property type="match status" value="1"/>
</dbReference>
<dbReference type="FunFam" id="3.30.470.20:FF:000001">
    <property type="entry name" value="Carbamoyl-phosphate synthase large chain"/>
    <property type="match status" value="1"/>
</dbReference>
<evidence type="ECO:0000256" key="8">
    <source>
        <dbReference type="ARBA" id="ARBA00022741"/>
    </source>
</evidence>
<feature type="binding site" evidence="14">
    <location>
        <position position="300"/>
    </location>
    <ligand>
        <name>Mn(2+)</name>
        <dbReference type="ChEBI" id="CHEBI:29035"/>
        <label>2</label>
    </ligand>
</feature>
<evidence type="ECO:0000256" key="11">
    <source>
        <dbReference type="ARBA" id="ARBA00047359"/>
    </source>
</evidence>
<dbReference type="Pfam" id="PF25596">
    <property type="entry name" value="CPSase_L_D1"/>
    <property type="match status" value="2"/>
</dbReference>
<dbReference type="FunFam" id="3.40.50.20:FF:000001">
    <property type="entry name" value="Carbamoyl-phosphate synthase large chain"/>
    <property type="match status" value="1"/>
</dbReference>
<evidence type="ECO:0000256" key="7">
    <source>
        <dbReference type="ARBA" id="ARBA00022737"/>
    </source>
</evidence>
<feature type="binding site" evidence="14">
    <location>
        <position position="176"/>
    </location>
    <ligand>
        <name>ATP</name>
        <dbReference type="ChEBI" id="CHEBI:30616"/>
        <label>1</label>
    </ligand>
</feature>
<feature type="binding site" evidence="14">
    <location>
        <position position="208"/>
    </location>
    <ligand>
        <name>ATP</name>
        <dbReference type="ChEBI" id="CHEBI:30616"/>
        <label>1</label>
    </ligand>
</feature>
<comment type="catalytic activity">
    <reaction evidence="13">
        <text>(2S,6S)-2,6-diaminopimelate = meso-2,6-diaminopimelate</text>
        <dbReference type="Rhea" id="RHEA:15393"/>
        <dbReference type="ChEBI" id="CHEBI:57609"/>
        <dbReference type="ChEBI" id="CHEBI:57791"/>
        <dbReference type="EC" id="5.1.1.7"/>
    </reaction>
</comment>
<feature type="binding site" evidence="14">
    <location>
        <position position="215"/>
    </location>
    <ligand>
        <name>ATP</name>
        <dbReference type="ChEBI" id="CHEBI:30616"/>
        <label>1</label>
    </ligand>
</feature>
<comment type="subunit">
    <text evidence="13">Homodimer.</text>
</comment>
<protein>
    <recommendedName>
        <fullName evidence="13 14">Multifunctional fusion protein</fullName>
    </recommendedName>
    <domain>
        <recommendedName>
            <fullName evidence="13">Diaminopimelate epimerase</fullName>
            <shortName evidence="13">DAP epimerase</shortName>
            <ecNumber evidence="13">5.1.1.7</ecNumber>
        </recommendedName>
        <alternativeName>
            <fullName evidence="13">PLP-independent amino acid racemase</fullName>
        </alternativeName>
    </domain>
    <domain>
        <recommendedName>
            <fullName evidence="14">Carbamoyl phosphate synthase large chain</fullName>
            <ecNumber evidence="14">6.3.4.16</ecNumber>
            <ecNumber evidence="14">6.3.5.5</ecNumber>
        </recommendedName>
        <alternativeName>
            <fullName evidence="14">Carbamoyl phosphate synthetase ammonia chain</fullName>
        </alternativeName>
    </domain>
</protein>
<feature type="binding site" evidence="14">
    <location>
        <position position="284"/>
    </location>
    <ligand>
        <name>ATP</name>
        <dbReference type="ChEBI" id="CHEBI:30616"/>
        <label>1</label>
    </ligand>
</feature>
<evidence type="ECO:0000256" key="9">
    <source>
        <dbReference type="ARBA" id="ARBA00022840"/>
    </source>
</evidence>
<dbReference type="PRINTS" id="PR00098">
    <property type="entry name" value="CPSASE"/>
</dbReference>
<dbReference type="RefSeq" id="WP_154528047.1">
    <property type="nucleotide sequence ID" value="NZ_VUNH01000002.1"/>
</dbReference>
<feature type="site" description="Could be important to modulate the pK values of the two catalytic cysteine residues" evidence="13">
    <location>
        <position position="1299"/>
    </location>
</feature>
<feature type="domain" description="MGS-like" evidence="16">
    <location>
        <begin position="942"/>
        <end position="1085"/>
    </location>
</feature>
<dbReference type="GO" id="GO:0005737">
    <property type="term" value="C:cytoplasm"/>
    <property type="evidence" value="ECO:0007669"/>
    <property type="project" value="UniProtKB-SubCell"/>
</dbReference>
<feature type="active site" description="Proton acceptor" evidence="13">
    <location>
        <position position="1308"/>
    </location>
</feature>
<dbReference type="InterPro" id="IPR058047">
    <property type="entry name" value="CPSase_preATP-grasp"/>
</dbReference>
<comment type="pathway">
    <text evidence="1 14">Amino-acid biosynthesis; L-arginine biosynthesis; carbamoyl phosphate from bicarbonate: step 1/1.</text>
</comment>
<feature type="binding site" evidence="14">
    <location>
        <position position="242"/>
    </location>
    <ligand>
        <name>ATP</name>
        <dbReference type="ChEBI" id="CHEBI:30616"/>
        <label>1</label>
    </ligand>
</feature>
<dbReference type="GO" id="GO:0009089">
    <property type="term" value="P:lysine biosynthetic process via diaminopimelate"/>
    <property type="evidence" value="ECO:0007669"/>
    <property type="project" value="UniProtKB-UniRule"/>
</dbReference>
<feature type="binding site" evidence="14">
    <location>
        <position position="786"/>
    </location>
    <ligand>
        <name>ATP</name>
        <dbReference type="ChEBI" id="CHEBI:30616"/>
        <label>2</label>
    </ligand>
</feature>
<feature type="binding site" evidence="14">
    <location>
        <position position="713"/>
    </location>
    <ligand>
        <name>ATP</name>
        <dbReference type="ChEBI" id="CHEBI:30616"/>
        <label>2</label>
    </ligand>
</feature>
<dbReference type="SUPFAM" id="SSF52335">
    <property type="entry name" value="Methylglyoxal synthase-like"/>
    <property type="match status" value="1"/>
</dbReference>
<evidence type="ECO:0000313" key="17">
    <source>
        <dbReference type="EMBL" id="MST54938.1"/>
    </source>
</evidence>
<dbReference type="InterPro" id="IPR011761">
    <property type="entry name" value="ATP-grasp"/>
</dbReference>
<comment type="similarity">
    <text evidence="13">Belongs to the diaminopimelate epimerase family.</text>
</comment>
<dbReference type="SUPFAM" id="SSF48108">
    <property type="entry name" value="Carbamoyl phosphate synthetase, large subunit connection domain"/>
    <property type="match status" value="1"/>
</dbReference>
<comment type="caution">
    <text evidence="17">The sequence shown here is derived from an EMBL/GenBank/DDBJ whole genome shotgun (WGS) entry which is preliminary data.</text>
</comment>
<feature type="binding site" evidence="14">
    <location>
        <position position="169"/>
    </location>
    <ligand>
        <name>ATP</name>
        <dbReference type="ChEBI" id="CHEBI:30616"/>
        <label>1</label>
    </ligand>
</feature>
<feature type="binding site" evidence="14">
    <location>
        <position position="840"/>
    </location>
    <ligand>
        <name>Mg(2+)</name>
        <dbReference type="ChEBI" id="CHEBI:18420"/>
        <label>4</label>
    </ligand>
</feature>
<dbReference type="Gene3D" id="3.40.50.1380">
    <property type="entry name" value="Methylglyoxal synthase-like domain"/>
    <property type="match status" value="1"/>
</dbReference>
<dbReference type="HAMAP" id="MF_01210_B">
    <property type="entry name" value="CPSase_L_chain_B"/>
    <property type="match status" value="1"/>
</dbReference>
<dbReference type="Pfam" id="PF02142">
    <property type="entry name" value="MGS"/>
    <property type="match status" value="1"/>
</dbReference>
<feature type="binding site" evidence="14">
    <location>
        <position position="784"/>
    </location>
    <ligand>
        <name>ATP</name>
        <dbReference type="ChEBI" id="CHEBI:30616"/>
        <label>2</label>
    </ligand>
</feature>
<feature type="binding site" evidence="13">
    <location>
        <begin position="1309"/>
        <end position="1310"/>
    </location>
    <ligand>
        <name>substrate</name>
    </ligand>
</feature>
<feature type="binding site" evidence="14">
    <location>
        <position position="840"/>
    </location>
    <ligand>
        <name>Mn(2+)</name>
        <dbReference type="ChEBI" id="CHEBI:29035"/>
        <label>4</label>
    </ligand>
</feature>
<dbReference type="GO" id="GO:0006541">
    <property type="term" value="P:glutamine metabolic process"/>
    <property type="evidence" value="ECO:0007669"/>
    <property type="project" value="TreeGrafter"/>
</dbReference>
<feature type="binding site" evidence="14">
    <location>
        <position position="826"/>
    </location>
    <ligand>
        <name>Mn(2+)</name>
        <dbReference type="ChEBI" id="CHEBI:29035"/>
        <label>3</label>
    </ligand>
</feature>
<comment type="catalytic activity">
    <reaction evidence="11 14">
        <text>hydrogencarbonate + NH4(+) + 2 ATP = carbamoyl phosphate + 2 ADP + phosphate + 2 H(+)</text>
        <dbReference type="Rhea" id="RHEA:18029"/>
        <dbReference type="ChEBI" id="CHEBI:15378"/>
        <dbReference type="ChEBI" id="CHEBI:17544"/>
        <dbReference type="ChEBI" id="CHEBI:28938"/>
        <dbReference type="ChEBI" id="CHEBI:30616"/>
        <dbReference type="ChEBI" id="CHEBI:43474"/>
        <dbReference type="ChEBI" id="CHEBI:58228"/>
        <dbReference type="ChEBI" id="CHEBI:456216"/>
        <dbReference type="EC" id="6.3.4.16"/>
    </reaction>
</comment>
<comment type="function">
    <text evidence="14">Large subunit of the glutamine-dependent carbamoyl phosphate synthetase (CPSase). CPSase catalyzes the formation of carbamoyl phosphate from the ammonia moiety of glutamine, carbonate, and phosphate donated by ATP, constituting the first step of 2 biosynthetic pathways, one leading to arginine and/or urea and the other to pyrimidine nucleotides. The large subunit (synthetase) binds the substrates ammonia (free or transferred from glutamine from the small subunit), hydrogencarbonate and ATP and carries out an ATP-coupled ligase reaction, activating hydrogencarbonate by forming carboxy phosphate which reacts with ammonia to form carbamoyl phosphate.</text>
</comment>
<dbReference type="Pfam" id="PF02786">
    <property type="entry name" value="CPSase_L_D2"/>
    <property type="match status" value="2"/>
</dbReference>
<dbReference type="SUPFAM" id="SSF54506">
    <property type="entry name" value="Diaminopimelate epimerase-like"/>
    <property type="match status" value="2"/>
</dbReference>
<proteinExistence type="inferred from homology"/>
<dbReference type="NCBIfam" id="TIGR00652">
    <property type="entry name" value="DapF"/>
    <property type="match status" value="1"/>
</dbReference>
<evidence type="ECO:0000256" key="1">
    <source>
        <dbReference type="ARBA" id="ARBA00005077"/>
    </source>
</evidence>
<dbReference type="InterPro" id="IPR036897">
    <property type="entry name" value="CarbamoylP_synth_lsu_oligo_sf"/>
</dbReference>
<dbReference type="GO" id="GO:0005524">
    <property type="term" value="F:ATP binding"/>
    <property type="evidence" value="ECO:0007669"/>
    <property type="project" value="UniProtKB-UniRule"/>
</dbReference>
<dbReference type="InterPro" id="IPR013815">
    <property type="entry name" value="ATP_grasp_subdomain_1"/>
</dbReference>
<comment type="domain">
    <text evidence="14">The large subunit is composed of 2 ATP-grasp domains that are involved in binding the 2 ATP molecules needed for carbamoyl phosphate synthesis. The N-terminal ATP-grasp domain (referred to as the carboxyphosphate synthetic component) catalyzes the ATP-dependent phosphorylation of hydrogencarbonate to carboxyphosphate and the subsequent nucleophilic attack by ammonia to form a carbamate intermediate. The C-terminal ATP-grasp domain (referred to as the carbamoyl phosphate synthetic component) then catalyzes the phosphorylation of carbamate with the second ATP to form the end product carbamoyl phosphate. The reactive and unstable enzyme intermediates are sequentially channeled from one active site to the next through the interior of the protein over a distance of at least 96 A.</text>
</comment>
<comment type="catalytic activity">
    <reaction evidence="12 14">
        <text>hydrogencarbonate + L-glutamine + 2 ATP + H2O = carbamoyl phosphate + L-glutamate + 2 ADP + phosphate + 2 H(+)</text>
        <dbReference type="Rhea" id="RHEA:18633"/>
        <dbReference type="ChEBI" id="CHEBI:15377"/>
        <dbReference type="ChEBI" id="CHEBI:15378"/>
        <dbReference type="ChEBI" id="CHEBI:17544"/>
        <dbReference type="ChEBI" id="CHEBI:29985"/>
        <dbReference type="ChEBI" id="CHEBI:30616"/>
        <dbReference type="ChEBI" id="CHEBI:43474"/>
        <dbReference type="ChEBI" id="CHEBI:58228"/>
        <dbReference type="ChEBI" id="CHEBI:58359"/>
        <dbReference type="ChEBI" id="CHEBI:456216"/>
        <dbReference type="EC" id="6.3.5.5"/>
    </reaction>
</comment>
<feature type="binding site" evidence="14">
    <location>
        <position position="284"/>
    </location>
    <ligand>
        <name>Mg(2+)</name>
        <dbReference type="ChEBI" id="CHEBI:18420"/>
        <label>1</label>
    </ligand>
</feature>
<feature type="domain" description="ATP-grasp" evidence="15">
    <location>
        <begin position="677"/>
        <end position="867"/>
    </location>
</feature>
<sequence length="1364" mass="147094">MPLDKKLKRVMIIGSGPIVIGQAAEFDYAGTQACRALRALGIEVILVNSNPATIMTDSDIADKVYIEPLTVEILKRLIEKERPDGLLSTIGGQNGLTLSMQLARDGWLESRGVRLLGASLDTIERAEDRQLFKDMLEKIGEPVIPSAIATRVDEAMNFGAKIGYPVIIRPSFTLGGTGGGIAHSAAEMEQLARRGLEVSPVGQILVERSVAGWKEIEFEMMRDGDDNCIAVCSMENLDPVGVHTGDSIVVAPALTLADKEYQLLRSAALRIVRELEVQGGCNVQFALNPDSFEYAVIEVNPRVSRSSALASKATGYPIAKVSAQIAMGLRLDEISNAVTGKTSAFFEPALDYVVVKMPRWPFDKFSSAARTLGPQMKATGEVMAIAPTFEEALLKSLRGAEIGMDSPRLAALKELGDDQIEACLREPTDQRLSVVYEALGRGVSVDHVHDVTKIDRWFLWKLKKILAVESALRKCGGALPAELYARAKATGFLDRTIEKLSGAKVEKHRAPVYRMVDTCAAEFAAETPYFYAAAPVSGSEDEAAGFIAHHDGLAASKGTIVVLGSGPIRIGQGIEFDYAAVHCVWALKRLGYTVVMINNNPETVSTDFDTADRLYFEPLTPEDVMDVIRLERPLGVVVAFGGQTAIKLTKCLSENGIAILGTSSDAIDAAEDRERFDTILNRCGIARPRGHGVETLAQALAAARDVGYPVLVRPSYVLGGQNMIIAYDDESVSNYMRRLLAIGTDGPVLIDKYLEGTEVEVDAVCDGTDVLIPGIMEHIERAGVHSGDSIAAYPAWNLSGPVTEKLVESTARIALELGVKGLVNIQYVIYNNQVYVIESNPRASRTIPYISKVTGLPLVDIATQVMLATLTPDAPKLRDLPCGTGLYRPSPYCAVKVPVFSFEKLSGADVQLGPEMKSTGEVLGVGKNLEEALYKGLIAAGYAVRHHEPGGVLISVQDRDKPEIVELARRLASLGCRLYTTGGTAEYLRSRGIRSASVGKISQGNRDIPYLLDQGRVQYVLSTSSPDSSERADAQVLRSKAIERRAACMTSLDTARALVDCMVSGYDEDNVELVDMAHLPERKRPVHFVKMRCGGNEYIYVDAIRQSIAEPASLSVALCGRRRSVGGDGLVIVAPARGKADARMILYDADGTRARIGGNALRGVGKYLYEKLDVKKKDLSIETDDGVKALRLYDRDGEIYSVEALIGRPDFDPARVPVMLNADGRPVVSQYYSCGGFDDQITCLSLGDPQCVILTDDCDGAELSVEGPLMERAGIFPEGTNVSCVSVADRHTLRVRTWERRIGETAGCGTSACAAAVVAARLGLVDEGEISVRTAGGLLVVRLAPEGVFLIGGVDCGFEGVIKI</sequence>
<dbReference type="EMBL" id="VUNH01000002">
    <property type="protein sequence ID" value="MST54938.1"/>
    <property type="molecule type" value="Genomic_DNA"/>
</dbReference>
<name>A0A6L5YA82_9BACT</name>
<dbReference type="GO" id="GO:0008837">
    <property type="term" value="F:diaminopimelate epimerase activity"/>
    <property type="evidence" value="ECO:0007669"/>
    <property type="project" value="UniProtKB-UniRule"/>
</dbReference>
<keyword evidence="5 13" id="KW-0028">Amino-acid biosynthesis</keyword>
<dbReference type="PROSITE" id="PS51855">
    <property type="entry name" value="MGS"/>
    <property type="match status" value="1"/>
</dbReference>
<feature type="binding site" evidence="13">
    <location>
        <position position="1096"/>
    </location>
    <ligand>
        <name>substrate</name>
    </ligand>
</feature>
<organism evidence="17 18">
    <name type="scientific">Pyramidobacter porci</name>
    <dbReference type="NCBI Taxonomy" id="2605789"/>
    <lineage>
        <taxon>Bacteria</taxon>
        <taxon>Thermotogati</taxon>
        <taxon>Synergistota</taxon>
        <taxon>Synergistia</taxon>
        <taxon>Synergistales</taxon>
        <taxon>Dethiosulfovibrionaceae</taxon>
        <taxon>Pyramidobacter</taxon>
    </lineage>
</organism>
<evidence type="ECO:0000256" key="10">
    <source>
        <dbReference type="ARBA" id="ARBA00023211"/>
    </source>
</evidence>
<feature type="binding site" evidence="14">
    <location>
        <position position="754"/>
    </location>
    <ligand>
        <name>ATP</name>
        <dbReference type="ChEBI" id="CHEBI:30616"/>
        <label>2</label>
    </ligand>
</feature>
<feature type="binding site" evidence="14">
    <location>
        <position position="785"/>
    </location>
    <ligand>
        <name>ATP</name>
        <dbReference type="ChEBI" id="CHEBI:30616"/>
        <label>2</label>
    </ligand>
</feature>
<dbReference type="InterPro" id="IPR005483">
    <property type="entry name" value="CPSase_dom"/>
</dbReference>
<feature type="region of interest" description="Carboxyphosphate synthetic domain" evidence="14">
    <location>
        <begin position="1"/>
        <end position="401"/>
    </location>
</feature>
<comment type="cofactor">
    <cofactor evidence="14">
        <name>Mg(2+)</name>
        <dbReference type="ChEBI" id="CHEBI:18420"/>
    </cofactor>
    <cofactor evidence="14">
        <name>Mn(2+)</name>
        <dbReference type="ChEBI" id="CHEBI:29035"/>
    </cofactor>
    <text evidence="14">Binds 4 Mg(2+) or Mn(2+) ions per subunit.</text>
</comment>
<dbReference type="PANTHER" id="PTHR11405">
    <property type="entry name" value="CARBAMOYLTRANSFERASE FAMILY MEMBER"/>
    <property type="match status" value="1"/>
</dbReference>
<evidence type="ECO:0000256" key="14">
    <source>
        <dbReference type="HAMAP-Rule" id="MF_01210"/>
    </source>
</evidence>
<dbReference type="SUPFAM" id="SSF56059">
    <property type="entry name" value="Glutathione synthetase ATP-binding domain-like"/>
    <property type="match status" value="2"/>
</dbReference>
<dbReference type="GO" id="GO:0046872">
    <property type="term" value="F:metal ion binding"/>
    <property type="evidence" value="ECO:0007669"/>
    <property type="project" value="UniProtKB-KW"/>
</dbReference>
<feature type="binding site" evidence="14">
    <location>
        <position position="838"/>
    </location>
    <ligand>
        <name>Mn(2+)</name>
        <dbReference type="ChEBI" id="CHEBI:29035"/>
        <label>4</label>
    </ligand>
</feature>
<comment type="function">
    <text evidence="13">Catalyzes the stereoinversion of LL-2,6-diaminopimelate (L,L-DAP) to meso-diaminopimelate (meso-DAP), a precursor of L-lysine and an essential component of the bacterial peptidoglycan.</text>
</comment>
<feature type="binding site" evidence="14">
    <location>
        <position position="298"/>
    </location>
    <ligand>
        <name>Mn(2+)</name>
        <dbReference type="ChEBI" id="CHEBI:29035"/>
        <label>1</label>
    </ligand>
</feature>
<dbReference type="NCBIfam" id="TIGR01369">
    <property type="entry name" value="CPSaseII_lrg"/>
    <property type="match status" value="1"/>
</dbReference>
<evidence type="ECO:0000259" key="16">
    <source>
        <dbReference type="PROSITE" id="PS51855"/>
    </source>
</evidence>
<keyword evidence="7 14" id="KW-0677">Repeat</keyword>
<feature type="binding site" evidence="14">
    <location>
        <position position="838"/>
    </location>
    <ligand>
        <name>Mg(2+)</name>
        <dbReference type="ChEBI" id="CHEBI:18420"/>
        <label>3</label>
    </ligand>
</feature>
<comment type="pathway">
    <text evidence="13">Amino-acid biosynthesis; L-lysine biosynthesis via DAP pathway; DL-2,6-diaminopimelate from LL-2,6-diaminopimelate: step 1/1.</text>
</comment>
<dbReference type="Pfam" id="PF01678">
    <property type="entry name" value="DAP_epimerase"/>
    <property type="match status" value="2"/>
</dbReference>
<dbReference type="Gene3D" id="3.10.310.10">
    <property type="entry name" value="Diaminopimelate Epimerase, Chain A, domain 1"/>
    <property type="match status" value="2"/>
</dbReference>
<evidence type="ECO:0000256" key="5">
    <source>
        <dbReference type="ARBA" id="ARBA00022605"/>
    </source>
</evidence>
<feature type="binding site" evidence="14">
    <location>
        <position position="298"/>
    </location>
    <ligand>
        <name>Mn(2+)</name>
        <dbReference type="ChEBI" id="CHEBI:29035"/>
        <label>2</label>
    </ligand>
</feature>
<keyword evidence="10" id="KW-0464">Manganese</keyword>
<dbReference type="InterPro" id="IPR006275">
    <property type="entry name" value="CPSase_lsu"/>
</dbReference>
<evidence type="ECO:0000256" key="3">
    <source>
        <dbReference type="ARBA" id="ARBA00022571"/>
    </source>
</evidence>
<feature type="binding site" evidence="14">
    <location>
        <position position="243"/>
    </location>
    <ligand>
        <name>ATP</name>
        <dbReference type="ChEBI" id="CHEBI:30616"/>
        <label>1</label>
    </ligand>
</feature>
<dbReference type="UniPathway" id="UPA00034">
    <property type="reaction ID" value="UER00025"/>
</dbReference>
<keyword evidence="13" id="KW-0963">Cytoplasm</keyword>
<dbReference type="UniPathway" id="UPA00070">
    <property type="reaction ID" value="UER00115"/>
</dbReference>
<accession>A0A6L5YA82</accession>
<dbReference type="GO" id="GO:0006526">
    <property type="term" value="P:L-arginine biosynthetic process"/>
    <property type="evidence" value="ECO:0007669"/>
    <property type="project" value="UniProtKB-UniRule"/>
</dbReference>
<feature type="binding site" evidence="14">
    <location>
        <position position="838"/>
    </location>
    <ligand>
        <name>Mn(2+)</name>
        <dbReference type="ChEBI" id="CHEBI:29035"/>
        <label>3</label>
    </ligand>
</feature>
<keyword evidence="13" id="KW-0457">Lysine biosynthesis</keyword>
<dbReference type="EC" id="5.1.1.7" evidence="13"/>
<dbReference type="PROSITE" id="PS50975">
    <property type="entry name" value="ATP_GRASP"/>
    <property type="match status" value="2"/>
</dbReference>
<keyword evidence="14" id="KW-0665">Pyrimidine biosynthesis</keyword>
<dbReference type="PROSITE" id="PS00866">
    <property type="entry name" value="CPSASE_1"/>
    <property type="match status" value="1"/>
</dbReference>
<keyword evidence="4 14" id="KW-0436">Ligase</keyword>
<feature type="binding site" evidence="14">
    <location>
        <position position="298"/>
    </location>
    <ligand>
        <name>Mg(2+)</name>
        <dbReference type="ChEBI" id="CHEBI:18420"/>
        <label>1</label>
    </ligand>
</feature>
<comment type="subunit">
    <text evidence="14">Composed of two chains; the small (or glutamine) chain promotes the hydrolysis of glutamine to ammonia, which is used by the large (or ammonia) chain to synthesize carbamoyl phosphate. Tetramer of heterodimers (alpha,beta)4.</text>
</comment>
<dbReference type="NCBIfam" id="NF003671">
    <property type="entry name" value="PRK05294.1"/>
    <property type="match status" value="1"/>
</dbReference>
<dbReference type="SMART" id="SM01096">
    <property type="entry name" value="CPSase_L_D3"/>
    <property type="match status" value="1"/>
</dbReference>
<keyword evidence="8 14" id="KW-0547">Nucleotide-binding</keyword>
<evidence type="ECO:0000256" key="6">
    <source>
        <dbReference type="ARBA" id="ARBA00022723"/>
    </source>
</evidence>
<dbReference type="InterPro" id="IPR005480">
    <property type="entry name" value="CPSase_lsu_oligo"/>
</dbReference>
<keyword evidence="18" id="KW-1185">Reference proteome</keyword>
<dbReference type="Gene3D" id="3.40.50.20">
    <property type="match status" value="2"/>
</dbReference>
<feature type="binding site" evidence="14">
    <location>
        <position position="826"/>
    </location>
    <ligand>
        <name>ATP</name>
        <dbReference type="ChEBI" id="CHEBI:30616"/>
        <label>2</label>
    </ligand>
</feature>
<dbReference type="FunFam" id="3.40.50.20:FF:000002">
    <property type="entry name" value="Carbamoyl-phosphate synthase large chain"/>
    <property type="match status" value="1"/>
</dbReference>
<feature type="binding site" evidence="14">
    <location>
        <position position="241"/>
    </location>
    <ligand>
        <name>ATP</name>
        <dbReference type="ChEBI" id="CHEBI:30616"/>
        <label>1</label>
    </ligand>
</feature>
<feature type="binding site" evidence="14">
    <location>
        <position position="298"/>
    </location>
    <ligand>
        <name>ATP</name>
        <dbReference type="ChEBI" id="CHEBI:30616"/>
        <label>1</label>
    </ligand>
</feature>
<dbReference type="Gene3D" id="1.10.1030.10">
    <property type="entry name" value="Carbamoyl-phosphate synthetase, large subunit oligomerisation domain"/>
    <property type="match status" value="1"/>
</dbReference>
<evidence type="ECO:0000259" key="15">
    <source>
        <dbReference type="PROSITE" id="PS50975"/>
    </source>
</evidence>
<feature type="binding site" evidence="13">
    <location>
        <begin position="1299"/>
        <end position="1300"/>
    </location>
    <ligand>
        <name>substrate</name>
    </ligand>
</feature>
<feature type="binding site" evidence="14">
    <location>
        <position position="284"/>
    </location>
    <ligand>
        <name>Mn(2+)</name>
        <dbReference type="ChEBI" id="CHEBI:29035"/>
        <label>1</label>
    </ligand>
</feature>
<keyword evidence="6" id="KW-0479">Metal-binding</keyword>
<dbReference type="Gene3D" id="3.30.1490.20">
    <property type="entry name" value="ATP-grasp fold, A domain"/>
    <property type="match status" value="1"/>
</dbReference>
<dbReference type="UniPathway" id="UPA00068">
    <property type="reaction ID" value="UER00171"/>
</dbReference>
<feature type="binding site" evidence="14">
    <location>
        <position position="838"/>
    </location>
    <ligand>
        <name>ATP</name>
        <dbReference type="ChEBI" id="CHEBI:30616"/>
        <label>2</label>
    </ligand>
</feature>
<comment type="pathway">
    <text evidence="14">Pyrimidine metabolism; UMP biosynthesis via de novo pathway; (S)-dihydroorotate from bicarbonate: step 1/3.</text>
</comment>
<feature type="binding site" evidence="14">
    <location>
        <position position="129"/>
    </location>
    <ligand>
        <name>ATP</name>
        <dbReference type="ChEBI" id="CHEBI:30616"/>
        <label>1</label>
    </ligand>
</feature>
<dbReference type="Proteomes" id="UP000473699">
    <property type="component" value="Unassembled WGS sequence"/>
</dbReference>
<evidence type="ECO:0000256" key="4">
    <source>
        <dbReference type="ARBA" id="ARBA00022598"/>
    </source>
</evidence>
<keyword evidence="9 14" id="KW-0067">ATP-binding</keyword>
<dbReference type="EC" id="6.3.5.5" evidence="14"/>
<evidence type="ECO:0000256" key="2">
    <source>
        <dbReference type="ARBA" id="ARBA00009799"/>
    </source>
</evidence>
<dbReference type="NCBIfam" id="NF009455">
    <property type="entry name" value="PRK12815.1"/>
    <property type="match status" value="1"/>
</dbReference>
<dbReference type="InterPro" id="IPR036914">
    <property type="entry name" value="MGS-like_dom_sf"/>
</dbReference>
<feature type="binding site" evidence="14">
    <location>
        <position position="210"/>
    </location>
    <ligand>
        <name>ATP</name>
        <dbReference type="ChEBI" id="CHEBI:30616"/>
        <label>1</label>
    </ligand>
</feature>
<dbReference type="FunFam" id="3.30.470.20:FF:000026">
    <property type="entry name" value="Carbamoyl-phosphate synthase large chain"/>
    <property type="match status" value="1"/>
</dbReference>
<dbReference type="EC" id="6.3.4.16" evidence="14"/>
<feature type="binding site" evidence="14">
    <location>
        <position position="752"/>
    </location>
    <ligand>
        <name>ATP</name>
        <dbReference type="ChEBI" id="CHEBI:30616"/>
        <label>2</label>
    </ligand>
</feature>
<dbReference type="HAMAP" id="MF_00197">
    <property type="entry name" value="DAP_epimerase"/>
    <property type="match status" value="1"/>
</dbReference>
<feature type="binding site" evidence="14">
    <location>
        <position position="783"/>
    </location>
    <ligand>
        <name>ATP</name>
        <dbReference type="ChEBI" id="CHEBI:30616"/>
        <label>2</label>
    </ligand>
</feature>
<dbReference type="PROSITE" id="PS00867">
    <property type="entry name" value="CPSASE_2"/>
    <property type="match status" value="1"/>
</dbReference>
<feature type="binding site" evidence="14">
    <location>
        <position position="175"/>
    </location>
    <ligand>
        <name>ATP</name>
        <dbReference type="ChEBI" id="CHEBI:30616"/>
        <label>1</label>
    </ligand>
</feature>
<dbReference type="SUPFAM" id="SSF52440">
    <property type="entry name" value="PreATP-grasp domain"/>
    <property type="match status" value="2"/>
</dbReference>
<comment type="subcellular location">
    <subcellularLocation>
        <location evidence="13">Cytoplasm</location>
    </subcellularLocation>
</comment>
<dbReference type="GO" id="GO:0004087">
    <property type="term" value="F:carbamoyl-phosphate synthase (ammonia) activity"/>
    <property type="evidence" value="ECO:0007669"/>
    <property type="project" value="UniProtKB-EC"/>
</dbReference>